<dbReference type="EMBL" id="DF236956">
    <property type="protein sequence ID" value="GAQ78041.1"/>
    <property type="molecule type" value="Genomic_DNA"/>
</dbReference>
<evidence type="ECO:0000313" key="2">
    <source>
        <dbReference type="EMBL" id="GAQ78041.1"/>
    </source>
</evidence>
<gene>
    <name evidence="2" type="ORF">KFL_000070110</name>
</gene>
<accession>A0A1Y1HM28</accession>
<evidence type="ECO:0000256" key="1">
    <source>
        <dbReference type="SAM" id="MobiDB-lite"/>
    </source>
</evidence>
<protein>
    <submittedName>
        <fullName evidence="2">Uncharacterized protein</fullName>
    </submittedName>
</protein>
<evidence type="ECO:0000313" key="3">
    <source>
        <dbReference type="Proteomes" id="UP000054558"/>
    </source>
</evidence>
<name>A0A1Y1HM28_KLENI</name>
<keyword evidence="3" id="KW-1185">Reference proteome</keyword>
<proteinExistence type="predicted"/>
<dbReference type="Proteomes" id="UP000054558">
    <property type="component" value="Unassembled WGS sequence"/>
</dbReference>
<reference evidence="2 3" key="1">
    <citation type="journal article" date="2014" name="Nat. Commun.">
        <title>Klebsormidium flaccidum genome reveals primary factors for plant terrestrial adaptation.</title>
        <authorList>
            <person name="Hori K."/>
            <person name="Maruyama F."/>
            <person name="Fujisawa T."/>
            <person name="Togashi T."/>
            <person name="Yamamoto N."/>
            <person name="Seo M."/>
            <person name="Sato S."/>
            <person name="Yamada T."/>
            <person name="Mori H."/>
            <person name="Tajima N."/>
            <person name="Moriyama T."/>
            <person name="Ikeuchi M."/>
            <person name="Watanabe M."/>
            <person name="Wada H."/>
            <person name="Kobayashi K."/>
            <person name="Saito M."/>
            <person name="Masuda T."/>
            <person name="Sasaki-Sekimoto Y."/>
            <person name="Mashiguchi K."/>
            <person name="Awai K."/>
            <person name="Shimojima M."/>
            <person name="Masuda S."/>
            <person name="Iwai M."/>
            <person name="Nobusawa T."/>
            <person name="Narise T."/>
            <person name="Kondo S."/>
            <person name="Saito H."/>
            <person name="Sato R."/>
            <person name="Murakawa M."/>
            <person name="Ihara Y."/>
            <person name="Oshima-Yamada Y."/>
            <person name="Ohtaka K."/>
            <person name="Satoh M."/>
            <person name="Sonobe K."/>
            <person name="Ishii M."/>
            <person name="Ohtani R."/>
            <person name="Kanamori-Sato M."/>
            <person name="Honoki R."/>
            <person name="Miyazaki D."/>
            <person name="Mochizuki H."/>
            <person name="Umetsu J."/>
            <person name="Higashi K."/>
            <person name="Shibata D."/>
            <person name="Kamiya Y."/>
            <person name="Sato N."/>
            <person name="Nakamura Y."/>
            <person name="Tabata S."/>
            <person name="Ida S."/>
            <person name="Kurokawa K."/>
            <person name="Ohta H."/>
        </authorList>
    </citation>
    <scope>NUCLEOTIDE SEQUENCE [LARGE SCALE GENOMIC DNA]</scope>
    <source>
        <strain evidence="2 3">NIES-2285</strain>
    </source>
</reference>
<feature type="compositionally biased region" description="Polar residues" evidence="1">
    <location>
        <begin position="62"/>
        <end position="73"/>
    </location>
</feature>
<dbReference type="AlphaFoldDB" id="A0A1Y1HM28"/>
<organism evidence="2 3">
    <name type="scientific">Klebsormidium nitens</name>
    <name type="common">Green alga</name>
    <name type="synonym">Ulothrix nitens</name>
    <dbReference type="NCBI Taxonomy" id="105231"/>
    <lineage>
        <taxon>Eukaryota</taxon>
        <taxon>Viridiplantae</taxon>
        <taxon>Streptophyta</taxon>
        <taxon>Klebsormidiophyceae</taxon>
        <taxon>Klebsormidiales</taxon>
        <taxon>Klebsormidiaceae</taxon>
        <taxon>Klebsormidium</taxon>
    </lineage>
</organism>
<sequence>MCSDSMDFFSAARGGAEGRNRRVGAAIAVAAVAGLYFYGRNASPKNSTVAQVMEDASRGGTRPSSSRQENSAIATPYEAATVKNAPKQNAGNVEALKVNPGGNPGARPSLG</sequence>
<feature type="region of interest" description="Disordered" evidence="1">
    <location>
        <begin position="41"/>
        <end position="111"/>
    </location>
</feature>